<keyword evidence="3" id="KW-1185">Reference proteome</keyword>
<sequence>MTKKTNRSASLLSAEQNWNVNTTRASTPPLLGLQTNKTEHTVGKREEAGSNHKDTVWNVEDLGQAM</sequence>
<feature type="compositionally biased region" description="Polar residues" evidence="1">
    <location>
        <begin position="7"/>
        <end position="26"/>
    </location>
</feature>
<gene>
    <name evidence="2" type="ORF">Y1Q_0002105</name>
</gene>
<comment type="caution">
    <text evidence="2">The sequence shown here is derived from an EMBL/GenBank/DDBJ whole genome shotgun (WGS) entry which is preliminary data.</text>
</comment>
<feature type="region of interest" description="Disordered" evidence="1">
    <location>
        <begin position="1"/>
        <end position="66"/>
    </location>
</feature>
<name>A0A151MJ08_ALLMI</name>
<organism evidence="2 3">
    <name type="scientific">Alligator mississippiensis</name>
    <name type="common">American alligator</name>
    <dbReference type="NCBI Taxonomy" id="8496"/>
    <lineage>
        <taxon>Eukaryota</taxon>
        <taxon>Metazoa</taxon>
        <taxon>Chordata</taxon>
        <taxon>Craniata</taxon>
        <taxon>Vertebrata</taxon>
        <taxon>Euteleostomi</taxon>
        <taxon>Archelosauria</taxon>
        <taxon>Archosauria</taxon>
        <taxon>Crocodylia</taxon>
        <taxon>Alligatoridae</taxon>
        <taxon>Alligatorinae</taxon>
        <taxon>Alligator</taxon>
    </lineage>
</organism>
<evidence type="ECO:0000313" key="2">
    <source>
        <dbReference type="EMBL" id="KYO24497.1"/>
    </source>
</evidence>
<dbReference type="AlphaFoldDB" id="A0A151MJ08"/>
<dbReference type="EMBL" id="AKHW03006071">
    <property type="protein sequence ID" value="KYO24497.1"/>
    <property type="molecule type" value="Genomic_DNA"/>
</dbReference>
<accession>A0A151MJ08</accession>
<dbReference type="Proteomes" id="UP000050525">
    <property type="component" value="Unassembled WGS sequence"/>
</dbReference>
<protein>
    <submittedName>
        <fullName evidence="2">Uncharacterized protein</fullName>
    </submittedName>
</protein>
<evidence type="ECO:0000313" key="3">
    <source>
        <dbReference type="Proteomes" id="UP000050525"/>
    </source>
</evidence>
<evidence type="ECO:0000256" key="1">
    <source>
        <dbReference type="SAM" id="MobiDB-lite"/>
    </source>
</evidence>
<proteinExistence type="predicted"/>
<feature type="compositionally biased region" description="Basic and acidic residues" evidence="1">
    <location>
        <begin position="37"/>
        <end position="55"/>
    </location>
</feature>
<reference evidence="2 3" key="1">
    <citation type="journal article" date="2012" name="Genome Biol.">
        <title>Sequencing three crocodilian genomes to illuminate the evolution of archosaurs and amniotes.</title>
        <authorList>
            <person name="St John J.A."/>
            <person name="Braun E.L."/>
            <person name="Isberg S.R."/>
            <person name="Miles L.G."/>
            <person name="Chong A.Y."/>
            <person name="Gongora J."/>
            <person name="Dalzell P."/>
            <person name="Moran C."/>
            <person name="Bed'hom B."/>
            <person name="Abzhanov A."/>
            <person name="Burgess S.C."/>
            <person name="Cooksey A.M."/>
            <person name="Castoe T.A."/>
            <person name="Crawford N.G."/>
            <person name="Densmore L.D."/>
            <person name="Drew J.C."/>
            <person name="Edwards S.V."/>
            <person name="Faircloth B.C."/>
            <person name="Fujita M.K."/>
            <person name="Greenwold M.J."/>
            <person name="Hoffmann F.G."/>
            <person name="Howard J.M."/>
            <person name="Iguchi T."/>
            <person name="Janes D.E."/>
            <person name="Khan S.Y."/>
            <person name="Kohno S."/>
            <person name="de Koning A.J."/>
            <person name="Lance S.L."/>
            <person name="McCarthy F.M."/>
            <person name="McCormack J.E."/>
            <person name="Merchant M.E."/>
            <person name="Peterson D.G."/>
            <person name="Pollock D.D."/>
            <person name="Pourmand N."/>
            <person name="Raney B.J."/>
            <person name="Roessler K.A."/>
            <person name="Sanford J.R."/>
            <person name="Sawyer R.H."/>
            <person name="Schmidt C.J."/>
            <person name="Triplett E.W."/>
            <person name="Tuberville T.D."/>
            <person name="Venegas-Anaya M."/>
            <person name="Howard J.T."/>
            <person name="Jarvis E.D."/>
            <person name="Guillette L.J.Jr."/>
            <person name="Glenn T.C."/>
            <person name="Green R.E."/>
            <person name="Ray D.A."/>
        </authorList>
    </citation>
    <scope>NUCLEOTIDE SEQUENCE [LARGE SCALE GENOMIC DNA]</scope>
    <source>
        <strain evidence="2">KSC_2009_1</strain>
    </source>
</reference>